<evidence type="ECO:0000313" key="2">
    <source>
        <dbReference type="Proteomes" id="UP000238479"/>
    </source>
</evidence>
<accession>A0A2P6RV39</accession>
<protein>
    <submittedName>
        <fullName evidence="1">Uncharacterized protein</fullName>
    </submittedName>
</protein>
<dbReference type="Gramene" id="PRQ50294">
    <property type="protein sequence ID" value="PRQ50294"/>
    <property type="gene ID" value="RchiOBHm_Chr2g0131601"/>
</dbReference>
<dbReference type="Proteomes" id="UP000238479">
    <property type="component" value="Chromosome 2"/>
</dbReference>
<gene>
    <name evidence="1" type="ORF">RchiOBHm_Chr2g0131601</name>
</gene>
<organism evidence="1 2">
    <name type="scientific">Rosa chinensis</name>
    <name type="common">China rose</name>
    <dbReference type="NCBI Taxonomy" id="74649"/>
    <lineage>
        <taxon>Eukaryota</taxon>
        <taxon>Viridiplantae</taxon>
        <taxon>Streptophyta</taxon>
        <taxon>Embryophyta</taxon>
        <taxon>Tracheophyta</taxon>
        <taxon>Spermatophyta</taxon>
        <taxon>Magnoliopsida</taxon>
        <taxon>eudicotyledons</taxon>
        <taxon>Gunneridae</taxon>
        <taxon>Pentapetalae</taxon>
        <taxon>rosids</taxon>
        <taxon>fabids</taxon>
        <taxon>Rosales</taxon>
        <taxon>Rosaceae</taxon>
        <taxon>Rosoideae</taxon>
        <taxon>Rosoideae incertae sedis</taxon>
        <taxon>Rosa</taxon>
    </lineage>
</organism>
<dbReference type="AlphaFoldDB" id="A0A2P6RV39"/>
<comment type="caution">
    <text evidence="1">The sequence shown here is derived from an EMBL/GenBank/DDBJ whole genome shotgun (WGS) entry which is preliminary data.</text>
</comment>
<dbReference type="EMBL" id="PDCK01000040">
    <property type="protein sequence ID" value="PRQ50294.1"/>
    <property type="molecule type" value="Genomic_DNA"/>
</dbReference>
<reference evidence="1 2" key="1">
    <citation type="journal article" date="2018" name="Nat. Genet.">
        <title>The Rosa genome provides new insights in the design of modern roses.</title>
        <authorList>
            <person name="Bendahmane M."/>
        </authorList>
    </citation>
    <scope>NUCLEOTIDE SEQUENCE [LARGE SCALE GENOMIC DNA]</scope>
    <source>
        <strain evidence="2">cv. Old Blush</strain>
    </source>
</reference>
<keyword evidence="2" id="KW-1185">Reference proteome</keyword>
<proteinExistence type="predicted"/>
<evidence type="ECO:0000313" key="1">
    <source>
        <dbReference type="EMBL" id="PRQ50294.1"/>
    </source>
</evidence>
<name>A0A2P6RV39_ROSCH</name>
<sequence length="52" mass="6218">MRFLLKQGILLHVSQVDSHYLTFVNFWRGLIIRLLASLRNYNFGTYIMILMT</sequence>